<evidence type="ECO:0000256" key="1">
    <source>
        <dbReference type="ARBA" id="ARBA00023122"/>
    </source>
</evidence>
<dbReference type="SUPFAM" id="SSF81301">
    <property type="entry name" value="Nucleotidyltransferase"/>
    <property type="match status" value="1"/>
</dbReference>
<feature type="domain" description="Cyclic nucleotide-binding" evidence="3">
    <location>
        <begin position="17"/>
        <end position="116"/>
    </location>
</feature>
<dbReference type="SUPFAM" id="SSF51206">
    <property type="entry name" value="cAMP-binding domain-like"/>
    <property type="match status" value="1"/>
</dbReference>
<dbReference type="InterPro" id="IPR043519">
    <property type="entry name" value="NT_sf"/>
</dbReference>
<dbReference type="PANTHER" id="PTHR43080">
    <property type="entry name" value="CBS DOMAIN-CONTAINING PROTEIN CBSX3, MITOCHONDRIAL"/>
    <property type="match status" value="1"/>
</dbReference>
<dbReference type="Gene3D" id="3.10.580.10">
    <property type="entry name" value="CBS-domain"/>
    <property type="match status" value="1"/>
</dbReference>
<dbReference type="OrthoDB" id="9789996at2"/>
<evidence type="ECO:0000259" key="4">
    <source>
        <dbReference type="PROSITE" id="PS51371"/>
    </source>
</evidence>
<dbReference type="PROSITE" id="PS51371">
    <property type="entry name" value="CBS"/>
    <property type="match status" value="2"/>
</dbReference>
<comment type="caution">
    <text evidence="5">The sequence shown here is derived from an EMBL/GenBank/DDBJ whole genome shotgun (WGS) entry which is preliminary data.</text>
</comment>
<dbReference type="PROSITE" id="PS50042">
    <property type="entry name" value="CNMP_BINDING_3"/>
    <property type="match status" value="1"/>
</dbReference>
<evidence type="ECO:0000259" key="3">
    <source>
        <dbReference type="PROSITE" id="PS50042"/>
    </source>
</evidence>
<dbReference type="GO" id="GO:0008773">
    <property type="term" value="F:[protein-PII] uridylyltransferase activity"/>
    <property type="evidence" value="ECO:0007669"/>
    <property type="project" value="InterPro"/>
</dbReference>
<evidence type="ECO:0000256" key="2">
    <source>
        <dbReference type="PROSITE-ProRule" id="PRU00703"/>
    </source>
</evidence>
<dbReference type="AlphaFoldDB" id="A0A2A2WV09"/>
<name>A0A2A2WV09_9ACTN</name>
<dbReference type="InterPro" id="IPR018821">
    <property type="entry name" value="DUF294_put_nucleoTrafse_sb-bd"/>
</dbReference>
<protein>
    <recommendedName>
        <fullName evidence="7">Histidine kinase</fullName>
    </recommendedName>
</protein>
<dbReference type="Gene3D" id="2.60.120.10">
    <property type="entry name" value="Jelly Rolls"/>
    <property type="match status" value="1"/>
</dbReference>
<dbReference type="InterPro" id="IPR051257">
    <property type="entry name" value="Diverse_CBS-Domain"/>
</dbReference>
<reference evidence="6" key="1">
    <citation type="submission" date="2017-09" db="EMBL/GenBank/DDBJ databases">
        <authorList>
            <person name="Zhang Y."/>
            <person name="Huang X."/>
            <person name="Liu J."/>
            <person name="Lu L."/>
            <person name="Peng K."/>
        </authorList>
    </citation>
    <scope>NUCLEOTIDE SEQUENCE [LARGE SCALE GENOMIC DNA]</scope>
    <source>
        <strain evidence="6">S-XJ-1</strain>
    </source>
</reference>
<dbReference type="CDD" id="cd05401">
    <property type="entry name" value="NT_GlnE_GlnD_like"/>
    <property type="match status" value="1"/>
</dbReference>
<dbReference type="CDD" id="cd04587">
    <property type="entry name" value="CBS_pair_CAP-ED_NT_Pol-beta-like_DUF294_assoc"/>
    <property type="match status" value="1"/>
</dbReference>
<dbReference type="EMBL" id="NTGA01000001">
    <property type="protein sequence ID" value="PAY24903.1"/>
    <property type="molecule type" value="Genomic_DNA"/>
</dbReference>
<evidence type="ECO:0000313" key="5">
    <source>
        <dbReference type="EMBL" id="PAY24903.1"/>
    </source>
</evidence>
<dbReference type="SMART" id="SM00116">
    <property type="entry name" value="CBS"/>
    <property type="match status" value="2"/>
</dbReference>
<dbReference type="InterPro" id="IPR018490">
    <property type="entry name" value="cNMP-bd_dom_sf"/>
</dbReference>
<sequence>MDVELVEVRDFLARCAPFDQLTVDQLDRIPAQLSQRYHRRGTVILDAGARNDTLHLIRSGAVEVCDPDGALLDARGEGDCFGYSSLASGGPSRYRMVAVADTLLLEMPRDVLDSLLTDHPQLGLFFGERSERIRQDLASARLEAAGGDALGTPVGELLARDAVTTGPDTAIRDAAWLMTERRVSALLVVEAGRVVGIFTDRDLRSKVVAVGGDTGGPVSAIMTPDPVTVDAGTRAFDATLLQIDRGVHHLPVCEDGAPVGMVTSGDLLRLAQTDPVYLAARIARAPDAEGVAHLAARLPALVGEFVRRGTAPQDIGRVVTATADAATRRLISLAEGELGPPPVAYCWVGLGSQARGELGVASDQDNALILDDAAETTPDADRYFAELAGQVCAGLDRSGFPLCPGDVMASTPAWRRTCASWERQVGDWVRAPGADAVLNTQVFLDIRPVHGDTSLFMRVRDEMLARAEGSLRFQAHLARIACEWRPPLGFFRGLVVERRGEYRNTLDLKAGGIAPVVQIARVYALSAGLDEVSTLGRLDAAAGAGVIARADAEDLSEAFRFLRGLTYSHHARQIADDDPQDNHLDPGTLSSADRHRLRAAFRIIAGVQGSLGLKYRVGQM</sequence>
<dbReference type="Pfam" id="PF10335">
    <property type="entry name" value="DUF294_C"/>
    <property type="match status" value="1"/>
</dbReference>
<organism evidence="5 6">
    <name type="scientific">Dietzia natronolimnaea</name>
    <dbReference type="NCBI Taxonomy" id="161920"/>
    <lineage>
        <taxon>Bacteria</taxon>
        <taxon>Bacillati</taxon>
        <taxon>Actinomycetota</taxon>
        <taxon>Actinomycetes</taxon>
        <taxon>Mycobacteriales</taxon>
        <taxon>Dietziaceae</taxon>
        <taxon>Dietzia</taxon>
    </lineage>
</organism>
<dbReference type="Pfam" id="PF03445">
    <property type="entry name" value="DUF294"/>
    <property type="match status" value="1"/>
</dbReference>
<dbReference type="SUPFAM" id="SSF54631">
    <property type="entry name" value="CBS-domain pair"/>
    <property type="match status" value="1"/>
</dbReference>
<evidence type="ECO:0000313" key="6">
    <source>
        <dbReference type="Proteomes" id="UP000218810"/>
    </source>
</evidence>
<dbReference type="InterPro" id="IPR005105">
    <property type="entry name" value="GlnD_Uridyltrans_N"/>
</dbReference>
<dbReference type="Pfam" id="PF00027">
    <property type="entry name" value="cNMP_binding"/>
    <property type="match status" value="1"/>
</dbReference>
<gene>
    <name evidence="5" type="ORF">CEY15_00015</name>
</gene>
<dbReference type="PANTHER" id="PTHR43080:SF2">
    <property type="entry name" value="CBS DOMAIN-CONTAINING PROTEIN"/>
    <property type="match status" value="1"/>
</dbReference>
<keyword evidence="1 2" id="KW-0129">CBS domain</keyword>
<dbReference type="InterPro" id="IPR000595">
    <property type="entry name" value="cNMP-bd_dom"/>
</dbReference>
<evidence type="ECO:0008006" key="7">
    <source>
        <dbReference type="Google" id="ProtNLM"/>
    </source>
</evidence>
<feature type="domain" description="CBS" evidence="4">
    <location>
        <begin position="222"/>
        <end position="278"/>
    </location>
</feature>
<dbReference type="InterPro" id="IPR014710">
    <property type="entry name" value="RmlC-like_jellyroll"/>
</dbReference>
<dbReference type="Proteomes" id="UP000218810">
    <property type="component" value="Unassembled WGS sequence"/>
</dbReference>
<accession>A0A2A2WV09</accession>
<dbReference type="SMART" id="SM00100">
    <property type="entry name" value="cNMP"/>
    <property type="match status" value="1"/>
</dbReference>
<dbReference type="Pfam" id="PF00571">
    <property type="entry name" value="CBS"/>
    <property type="match status" value="2"/>
</dbReference>
<dbReference type="RefSeq" id="WP_095716764.1">
    <property type="nucleotide sequence ID" value="NZ_NTGA01000001.1"/>
</dbReference>
<keyword evidence="6" id="KW-1185">Reference proteome</keyword>
<feature type="domain" description="CBS" evidence="4">
    <location>
        <begin position="158"/>
        <end position="214"/>
    </location>
</feature>
<dbReference type="CDD" id="cd00038">
    <property type="entry name" value="CAP_ED"/>
    <property type="match status" value="1"/>
</dbReference>
<dbReference type="InterPro" id="IPR046342">
    <property type="entry name" value="CBS_dom_sf"/>
</dbReference>
<proteinExistence type="predicted"/>
<dbReference type="InterPro" id="IPR000644">
    <property type="entry name" value="CBS_dom"/>
</dbReference>